<gene>
    <name evidence="10" type="ORF">E0W69_002160</name>
</gene>
<comment type="subcellular location">
    <subcellularLocation>
        <location evidence="8">Cell membrane</location>
    </subcellularLocation>
</comment>
<dbReference type="Pfam" id="PF04413">
    <property type="entry name" value="Glycos_transf_N"/>
    <property type="match status" value="1"/>
</dbReference>
<protein>
    <recommendedName>
        <fullName evidence="3 8">3-deoxy-D-manno-octulosonic acid transferase</fullName>
        <shortName evidence="8">Kdo transferase</shortName>
        <ecNumber evidence="2 8">2.4.99.12</ecNumber>
    </recommendedName>
    <alternativeName>
        <fullName evidence="5 8">Lipid IV(A) 3-deoxy-D-manno-octulosonic acid transferase</fullName>
    </alternativeName>
</protein>
<dbReference type="PANTHER" id="PTHR42755">
    <property type="entry name" value="3-DEOXY-MANNO-OCTULOSONATE CYTIDYLYLTRANSFERASE"/>
    <property type="match status" value="1"/>
</dbReference>
<dbReference type="InterPro" id="IPR007507">
    <property type="entry name" value="Glycos_transf_N"/>
</dbReference>
<dbReference type="Gene3D" id="3.40.50.11720">
    <property type="entry name" value="3-Deoxy-D-manno-octulosonic-acid transferase, N-terminal domain"/>
    <property type="match status" value="1"/>
</dbReference>
<feature type="domain" description="3-deoxy-D-manno-octulosonic-acid transferase N-terminal" evidence="9">
    <location>
        <begin position="38"/>
        <end position="208"/>
    </location>
</feature>
<keyword evidence="8" id="KW-0472">Membrane</keyword>
<dbReference type="AlphaFoldDB" id="A0A5P2FVJ0"/>
<evidence type="ECO:0000256" key="6">
    <source>
        <dbReference type="ARBA" id="ARBA00049183"/>
    </source>
</evidence>
<dbReference type="InterPro" id="IPR038107">
    <property type="entry name" value="Glycos_transf_N_sf"/>
</dbReference>
<reference evidence="10 11" key="1">
    <citation type="submission" date="2019-09" db="EMBL/GenBank/DDBJ databases">
        <title>Complete genome sequence of Arachidicoccus sp. B3-10 isolated from apple orchard soil.</title>
        <authorList>
            <person name="Kim H.S."/>
            <person name="Han K.-I."/>
            <person name="Suh M.K."/>
            <person name="Lee K.C."/>
            <person name="Eom M.K."/>
            <person name="Kim J.-S."/>
            <person name="Kang S.W."/>
            <person name="Sin Y."/>
            <person name="Lee J.-S."/>
        </authorList>
    </citation>
    <scope>NUCLEOTIDE SEQUENCE [LARGE SCALE GENOMIC DNA]</scope>
    <source>
        <strain evidence="10 11">B3-10</strain>
    </source>
</reference>
<dbReference type="GO" id="GO:0005886">
    <property type="term" value="C:plasma membrane"/>
    <property type="evidence" value="ECO:0007669"/>
    <property type="project" value="UniProtKB-SubCell"/>
</dbReference>
<dbReference type="Gene3D" id="3.40.50.2000">
    <property type="entry name" value="Glycogen Phosphorylase B"/>
    <property type="match status" value="1"/>
</dbReference>
<dbReference type="OrthoDB" id="9789797at2"/>
<evidence type="ECO:0000256" key="1">
    <source>
        <dbReference type="ARBA" id="ARBA00004713"/>
    </source>
</evidence>
<dbReference type="Proteomes" id="UP000292424">
    <property type="component" value="Chromosome"/>
</dbReference>
<proteinExistence type="inferred from homology"/>
<comment type="pathway">
    <text evidence="1 8">Bacterial outer membrane biogenesis; LPS core biosynthesis.</text>
</comment>
<dbReference type="SUPFAM" id="SSF53756">
    <property type="entry name" value="UDP-Glycosyltransferase/glycogen phosphorylase"/>
    <property type="match status" value="1"/>
</dbReference>
<evidence type="ECO:0000313" key="11">
    <source>
        <dbReference type="Proteomes" id="UP000292424"/>
    </source>
</evidence>
<dbReference type="GO" id="GO:0009244">
    <property type="term" value="P:lipopolysaccharide core region biosynthetic process"/>
    <property type="evidence" value="ECO:0007669"/>
    <property type="project" value="UniProtKB-UniRule"/>
</dbReference>
<dbReference type="GO" id="GO:0043842">
    <property type="term" value="F:Kdo transferase activity"/>
    <property type="evidence" value="ECO:0007669"/>
    <property type="project" value="UniProtKB-EC"/>
</dbReference>
<dbReference type="EC" id="2.4.99.12" evidence="2 8"/>
<dbReference type="GO" id="GO:0009245">
    <property type="term" value="P:lipid A biosynthetic process"/>
    <property type="evidence" value="ECO:0007669"/>
    <property type="project" value="TreeGrafter"/>
</dbReference>
<keyword evidence="4 8" id="KW-0808">Transferase</keyword>
<sequence>MMRFFYILFTQIYPVIIRIASLFSPKAKLWIEGRKNLFEKIQNAVNDNQAPIIWMHCASLGEFEQGRPIIEKIKVKFPKYKICVTFFSPSGYEIRKNYTQADYIFYLPMDGAKNAHKFLEILQPKMAFFVKYEFWHFYIQELKNRQIPTFSISTLLRADQIYFKSNGGFYRNILKNISFFFVQNQSTIDLLHGIQINNYILSGDTRYDRVSEIAANWTPVAKFENLPQNKKILVAGSIWKEDDDQLADFVNAHSEYFYILAPHEIKGSRIEECQRNYQHSILYSEIKNSIPSDKNVLIIDNIGILNRLYRYADIAYIGGAWGHDGIHNILEAAVYGKPVLYGPNHPKSFEATALVDFGGGFSAQTKEELETKLSSLFTEDNERLKYSEKASQFVATQRGATLIIWEYISPILQQIQ</sequence>
<dbReference type="UniPathway" id="UPA00958"/>
<dbReference type="RefSeq" id="WP_131328393.1">
    <property type="nucleotide sequence ID" value="NZ_CP044016.1"/>
</dbReference>
<keyword evidence="8" id="KW-1003">Cell membrane</keyword>
<evidence type="ECO:0000259" key="9">
    <source>
        <dbReference type="Pfam" id="PF04413"/>
    </source>
</evidence>
<feature type="active site" description="Proton acceptor" evidence="7">
    <location>
        <position position="62"/>
    </location>
</feature>
<keyword evidence="11" id="KW-1185">Reference proteome</keyword>
<evidence type="ECO:0000256" key="5">
    <source>
        <dbReference type="ARBA" id="ARBA00031445"/>
    </source>
</evidence>
<organism evidence="10 11">
    <name type="scientific">Rhizosphaericola mali</name>
    <dbReference type="NCBI Taxonomy" id="2545455"/>
    <lineage>
        <taxon>Bacteria</taxon>
        <taxon>Pseudomonadati</taxon>
        <taxon>Bacteroidota</taxon>
        <taxon>Chitinophagia</taxon>
        <taxon>Chitinophagales</taxon>
        <taxon>Chitinophagaceae</taxon>
        <taxon>Rhizosphaericola</taxon>
    </lineage>
</organism>
<evidence type="ECO:0000256" key="3">
    <source>
        <dbReference type="ARBA" id="ARBA00019077"/>
    </source>
</evidence>
<evidence type="ECO:0000256" key="8">
    <source>
        <dbReference type="RuleBase" id="RU365103"/>
    </source>
</evidence>
<evidence type="ECO:0000256" key="7">
    <source>
        <dbReference type="PIRSR" id="PIRSR639901-1"/>
    </source>
</evidence>
<dbReference type="InterPro" id="IPR039901">
    <property type="entry name" value="Kdotransferase"/>
</dbReference>
<dbReference type="PANTHER" id="PTHR42755:SF1">
    <property type="entry name" value="3-DEOXY-D-MANNO-OCTULOSONIC ACID TRANSFERASE, MITOCHONDRIAL-RELATED"/>
    <property type="match status" value="1"/>
</dbReference>
<accession>A0A5P2FVJ0</accession>
<name>A0A5P2FVJ0_9BACT</name>
<evidence type="ECO:0000313" key="10">
    <source>
        <dbReference type="EMBL" id="QES87516.1"/>
    </source>
</evidence>
<dbReference type="EMBL" id="CP044016">
    <property type="protein sequence ID" value="QES87516.1"/>
    <property type="molecule type" value="Genomic_DNA"/>
</dbReference>
<comment type="function">
    <text evidence="8">Involved in lipopolysaccharide (LPS) biosynthesis. Catalyzes the transfer of 3-deoxy-D-manno-octulosonate (Kdo) residue(s) from CMP-Kdo to lipid IV(A), the tetraacyldisaccharide-1,4'-bisphosphate precursor of lipid A.</text>
</comment>
<comment type="catalytic activity">
    <reaction evidence="6 8">
        <text>lipid IVA (E. coli) + CMP-3-deoxy-beta-D-manno-octulosonate = alpha-Kdo-(2-&gt;6)-lipid IVA (E. coli) + CMP + H(+)</text>
        <dbReference type="Rhea" id="RHEA:28066"/>
        <dbReference type="ChEBI" id="CHEBI:15378"/>
        <dbReference type="ChEBI" id="CHEBI:58603"/>
        <dbReference type="ChEBI" id="CHEBI:60364"/>
        <dbReference type="ChEBI" id="CHEBI:60377"/>
        <dbReference type="ChEBI" id="CHEBI:85987"/>
        <dbReference type="EC" id="2.4.99.12"/>
    </reaction>
</comment>
<dbReference type="KEGG" id="arac:E0W69_002160"/>
<keyword evidence="8" id="KW-0448">Lipopolysaccharide biosynthesis</keyword>
<comment type="similarity">
    <text evidence="8">Belongs to the glycosyltransferase group 1 family.</text>
</comment>
<evidence type="ECO:0000256" key="2">
    <source>
        <dbReference type="ARBA" id="ARBA00012621"/>
    </source>
</evidence>
<evidence type="ECO:0000256" key="4">
    <source>
        <dbReference type="ARBA" id="ARBA00022679"/>
    </source>
</evidence>